<keyword evidence="1" id="KW-0472">Membrane</keyword>
<evidence type="ECO:0000313" key="2">
    <source>
        <dbReference type="EMBL" id="UOO90277.1"/>
    </source>
</evidence>
<dbReference type="EMBL" id="CP091511">
    <property type="protein sequence ID" value="UOO90277.1"/>
    <property type="molecule type" value="Genomic_DNA"/>
</dbReference>
<name>A0ABY4E3D1_9NEIS</name>
<gene>
    <name evidence="2" type="ORF">LVJ82_04630</name>
</gene>
<evidence type="ECO:0000256" key="1">
    <source>
        <dbReference type="SAM" id="Phobius"/>
    </source>
</evidence>
<dbReference type="RefSeq" id="WP_058355832.1">
    <property type="nucleotide sequence ID" value="NZ_CABKVG010000008.1"/>
</dbReference>
<dbReference type="Proteomes" id="UP000832011">
    <property type="component" value="Chromosome"/>
</dbReference>
<keyword evidence="1" id="KW-1133">Transmembrane helix</keyword>
<protein>
    <submittedName>
        <fullName evidence="2">Uncharacterized protein</fullName>
    </submittedName>
</protein>
<sequence>MPTVDIANSIANLFKGVAIDFVFLLALMVCVYYARYHWCVNYSEEYHRKADAKSEAKDAMFITFVVGIIATGAHFAWRMGLFG</sequence>
<keyword evidence="3" id="KW-1185">Reference proteome</keyword>
<feature type="transmembrane region" description="Helical" evidence="1">
    <location>
        <begin position="17"/>
        <end position="38"/>
    </location>
</feature>
<evidence type="ECO:0000313" key="3">
    <source>
        <dbReference type="Proteomes" id="UP000832011"/>
    </source>
</evidence>
<accession>A0ABY4E3D1</accession>
<reference evidence="2 3" key="1">
    <citation type="journal article" date="2022" name="Res Sq">
        <title>Evolution of multicellular longitudinally dividing oral cavity symbionts (Neisseriaceae).</title>
        <authorList>
            <person name="Nyongesa S."/>
            <person name="Weber P."/>
            <person name="Bernet E."/>
            <person name="Pullido F."/>
            <person name="Nieckarz M."/>
            <person name="Delaby M."/>
            <person name="Nieves C."/>
            <person name="Viehboeck T."/>
            <person name="Krause N."/>
            <person name="Rivera-Millot A."/>
            <person name="Nakamura A."/>
            <person name="Vischer N."/>
            <person name="VanNieuwenhze M."/>
            <person name="Brun Y."/>
            <person name="Cava F."/>
            <person name="Bulgheresi S."/>
            <person name="Veyrier F."/>
        </authorList>
    </citation>
    <scope>NUCLEOTIDE SEQUENCE [LARGE SCALE GENOMIC DNA]</scope>
    <source>
        <strain evidence="2 3">SN4</strain>
    </source>
</reference>
<feature type="transmembrane region" description="Helical" evidence="1">
    <location>
        <begin position="59"/>
        <end position="77"/>
    </location>
</feature>
<organism evidence="2 3">
    <name type="scientific">Vitreoscilla massiliensis</name>
    <dbReference type="NCBI Taxonomy" id="1689272"/>
    <lineage>
        <taxon>Bacteria</taxon>
        <taxon>Pseudomonadati</taxon>
        <taxon>Pseudomonadota</taxon>
        <taxon>Betaproteobacteria</taxon>
        <taxon>Neisseriales</taxon>
        <taxon>Neisseriaceae</taxon>
        <taxon>Vitreoscilla</taxon>
    </lineage>
</organism>
<proteinExistence type="predicted"/>
<keyword evidence="1" id="KW-0812">Transmembrane</keyword>